<name>A0ABR3V1C0_HUMIN</name>
<gene>
    <name evidence="1" type="ORF">VTJ49DRAFT_6439</name>
</gene>
<evidence type="ECO:0000313" key="1">
    <source>
        <dbReference type="EMBL" id="KAL1835580.1"/>
    </source>
</evidence>
<evidence type="ECO:0000313" key="2">
    <source>
        <dbReference type="Proteomes" id="UP001583172"/>
    </source>
</evidence>
<keyword evidence="2" id="KW-1185">Reference proteome</keyword>
<sequence>MPDERRGHASLQRSPALYLVDSASSHMLVSKIKPCMSKYKQLYSETANGSLNQLSDVFIRLKTNALRGSLVIHDNFSNRTALRRRWFIQISALSTFDGWVLASRGDNG</sequence>
<protein>
    <submittedName>
        <fullName evidence="1">Uncharacterized protein</fullName>
    </submittedName>
</protein>
<organism evidence="1 2">
    <name type="scientific">Humicola insolens</name>
    <name type="common">Soft-rot fungus</name>
    <dbReference type="NCBI Taxonomy" id="85995"/>
    <lineage>
        <taxon>Eukaryota</taxon>
        <taxon>Fungi</taxon>
        <taxon>Dikarya</taxon>
        <taxon>Ascomycota</taxon>
        <taxon>Pezizomycotina</taxon>
        <taxon>Sordariomycetes</taxon>
        <taxon>Sordariomycetidae</taxon>
        <taxon>Sordariales</taxon>
        <taxon>Chaetomiaceae</taxon>
        <taxon>Mycothermus</taxon>
    </lineage>
</organism>
<comment type="caution">
    <text evidence="1">The sequence shown here is derived from an EMBL/GenBank/DDBJ whole genome shotgun (WGS) entry which is preliminary data.</text>
</comment>
<accession>A0ABR3V1C0</accession>
<proteinExistence type="predicted"/>
<reference evidence="1 2" key="1">
    <citation type="journal article" date="2024" name="Commun. Biol.">
        <title>Comparative genomic analysis of thermophilic fungi reveals convergent evolutionary adaptations and gene losses.</title>
        <authorList>
            <person name="Steindorff A.S."/>
            <person name="Aguilar-Pontes M.V."/>
            <person name="Robinson A.J."/>
            <person name="Andreopoulos B."/>
            <person name="LaButti K."/>
            <person name="Kuo A."/>
            <person name="Mondo S."/>
            <person name="Riley R."/>
            <person name="Otillar R."/>
            <person name="Haridas S."/>
            <person name="Lipzen A."/>
            <person name="Grimwood J."/>
            <person name="Schmutz J."/>
            <person name="Clum A."/>
            <person name="Reid I.D."/>
            <person name="Moisan M.C."/>
            <person name="Butler G."/>
            <person name="Nguyen T.T.M."/>
            <person name="Dewar K."/>
            <person name="Conant G."/>
            <person name="Drula E."/>
            <person name="Henrissat B."/>
            <person name="Hansel C."/>
            <person name="Singer S."/>
            <person name="Hutchinson M.I."/>
            <person name="de Vries R.P."/>
            <person name="Natvig D.O."/>
            <person name="Powell A.J."/>
            <person name="Tsang A."/>
            <person name="Grigoriev I.V."/>
        </authorList>
    </citation>
    <scope>NUCLEOTIDE SEQUENCE [LARGE SCALE GENOMIC DNA]</scope>
    <source>
        <strain evidence="1 2">CBS 620.91</strain>
    </source>
</reference>
<dbReference type="Proteomes" id="UP001583172">
    <property type="component" value="Unassembled WGS sequence"/>
</dbReference>
<dbReference type="EMBL" id="JAZGSY010000598">
    <property type="protein sequence ID" value="KAL1835580.1"/>
    <property type="molecule type" value="Genomic_DNA"/>
</dbReference>